<name>A0A0A9GTG6_ARUDO</name>
<organism evidence="1">
    <name type="scientific">Arundo donax</name>
    <name type="common">Giant reed</name>
    <name type="synonym">Donax arundinaceus</name>
    <dbReference type="NCBI Taxonomy" id="35708"/>
    <lineage>
        <taxon>Eukaryota</taxon>
        <taxon>Viridiplantae</taxon>
        <taxon>Streptophyta</taxon>
        <taxon>Embryophyta</taxon>
        <taxon>Tracheophyta</taxon>
        <taxon>Spermatophyta</taxon>
        <taxon>Magnoliopsida</taxon>
        <taxon>Liliopsida</taxon>
        <taxon>Poales</taxon>
        <taxon>Poaceae</taxon>
        <taxon>PACMAD clade</taxon>
        <taxon>Arundinoideae</taxon>
        <taxon>Arundineae</taxon>
        <taxon>Arundo</taxon>
    </lineage>
</organism>
<reference evidence="1" key="1">
    <citation type="submission" date="2014-09" db="EMBL/GenBank/DDBJ databases">
        <authorList>
            <person name="Magalhaes I.L.F."/>
            <person name="Oliveira U."/>
            <person name="Santos F.R."/>
            <person name="Vidigal T.H.D.A."/>
            <person name="Brescovit A.D."/>
            <person name="Santos A.J."/>
        </authorList>
    </citation>
    <scope>NUCLEOTIDE SEQUENCE</scope>
    <source>
        <tissue evidence="1">Shoot tissue taken approximately 20 cm above the soil surface</tissue>
    </source>
</reference>
<reference evidence="1" key="2">
    <citation type="journal article" date="2015" name="Data Brief">
        <title>Shoot transcriptome of the giant reed, Arundo donax.</title>
        <authorList>
            <person name="Barrero R.A."/>
            <person name="Guerrero F.D."/>
            <person name="Moolhuijzen P."/>
            <person name="Goolsby J.A."/>
            <person name="Tidwell J."/>
            <person name="Bellgard S.E."/>
            <person name="Bellgard M.I."/>
        </authorList>
    </citation>
    <scope>NUCLEOTIDE SEQUENCE</scope>
    <source>
        <tissue evidence="1">Shoot tissue taken approximately 20 cm above the soil surface</tissue>
    </source>
</reference>
<proteinExistence type="predicted"/>
<dbReference type="EMBL" id="GBRH01174043">
    <property type="protein sequence ID" value="JAE23853.1"/>
    <property type="molecule type" value="Transcribed_RNA"/>
</dbReference>
<evidence type="ECO:0000313" key="1">
    <source>
        <dbReference type="EMBL" id="JAE23853.1"/>
    </source>
</evidence>
<protein>
    <submittedName>
        <fullName evidence="1">Uncharacterized protein</fullName>
    </submittedName>
</protein>
<dbReference type="AlphaFoldDB" id="A0A0A9GTG6"/>
<accession>A0A0A9GTG6</accession>
<sequence>MKSTQQVLILLKGFIDA</sequence>